<dbReference type="AlphaFoldDB" id="A0A090M3Y7"/>
<feature type="region of interest" description="Disordered" evidence="5">
    <location>
        <begin position="668"/>
        <end position="691"/>
    </location>
</feature>
<dbReference type="PANTHER" id="PTHR24113:SF12">
    <property type="entry name" value="RAN GTPASE-ACTIVATING PROTEIN 1"/>
    <property type="match status" value="1"/>
</dbReference>
<dbReference type="GO" id="GO:0048471">
    <property type="term" value="C:perinuclear region of cytoplasm"/>
    <property type="evidence" value="ECO:0007669"/>
    <property type="project" value="TreeGrafter"/>
</dbReference>
<comment type="subcellular location">
    <subcellularLocation>
        <location evidence="1">Cytoplasm</location>
        <location evidence="1">Cytoskeleton</location>
        <location evidence="1">Cilium axoneme</location>
    </subcellularLocation>
</comment>
<evidence type="ECO:0000313" key="6">
    <source>
        <dbReference type="EMBL" id="CEF98940.1"/>
    </source>
</evidence>
<dbReference type="GeneID" id="9831886"/>
<dbReference type="GO" id="GO:0005634">
    <property type="term" value="C:nucleus"/>
    <property type="evidence" value="ECO:0007669"/>
    <property type="project" value="TreeGrafter"/>
</dbReference>
<dbReference type="InterPro" id="IPR019410">
    <property type="entry name" value="Methyltransf_16"/>
</dbReference>
<dbReference type="SUPFAM" id="SSF53335">
    <property type="entry name" value="S-adenosyl-L-methionine-dependent methyltransferases"/>
    <property type="match status" value="1"/>
</dbReference>
<dbReference type="Gene3D" id="3.80.10.10">
    <property type="entry name" value="Ribonuclease Inhibitor"/>
    <property type="match status" value="1"/>
</dbReference>
<dbReference type="GO" id="GO:0006913">
    <property type="term" value="P:nucleocytoplasmic transport"/>
    <property type="evidence" value="ECO:0007669"/>
    <property type="project" value="TreeGrafter"/>
</dbReference>
<dbReference type="InterPro" id="IPR029063">
    <property type="entry name" value="SAM-dependent_MTases_sf"/>
</dbReference>
<organism evidence="6 7">
    <name type="scientific">Ostreococcus tauri</name>
    <name type="common">Marine green alga</name>
    <dbReference type="NCBI Taxonomy" id="70448"/>
    <lineage>
        <taxon>Eukaryota</taxon>
        <taxon>Viridiplantae</taxon>
        <taxon>Chlorophyta</taxon>
        <taxon>Mamiellophyceae</taxon>
        <taxon>Mamiellales</taxon>
        <taxon>Bathycoccaceae</taxon>
        <taxon>Ostreococcus</taxon>
    </lineage>
</organism>
<evidence type="ECO:0000256" key="5">
    <source>
        <dbReference type="SAM" id="MobiDB-lite"/>
    </source>
</evidence>
<dbReference type="Gene3D" id="3.40.50.150">
    <property type="entry name" value="Vaccinia Virus protein VP39"/>
    <property type="match status" value="1"/>
</dbReference>
<accession>A0A090M3Y7</accession>
<keyword evidence="2" id="KW-0343">GTPase activation</keyword>
<gene>
    <name evidence="6" type="ORF">OT_ostta09g00610</name>
</gene>
<evidence type="ECO:0000256" key="2">
    <source>
        <dbReference type="ARBA" id="ARBA00022468"/>
    </source>
</evidence>
<keyword evidence="3" id="KW-0433">Leucine-rich repeat</keyword>
<protein>
    <submittedName>
        <fullName evidence="6">Leucine-rich repeat, ribonuclease inhibitor subtype</fullName>
    </submittedName>
</protein>
<dbReference type="GO" id="GO:0005930">
    <property type="term" value="C:axoneme"/>
    <property type="evidence" value="ECO:0007669"/>
    <property type="project" value="UniProtKB-SubCell"/>
</dbReference>
<keyword evidence="7" id="KW-1185">Reference proteome</keyword>
<dbReference type="Pfam" id="PF10294">
    <property type="entry name" value="Methyltransf_16"/>
    <property type="match status" value="1"/>
</dbReference>
<sequence>MTSVAIPDVDDDFTVDVRDFNGVVVALRRPKSFPEESSTFDNDETGRVEWRASPSLCAFLSSSSGDRVRAIGVEVLEVGAGLGGPGLVLWRMGLARRVVTTDGNVGVAADLESSIARNRSMVDREVLNSLGEVTSKVLTWGDGGASVREVLRGERFPLVLASDVVYSALSARGVLELVESTLSVEGESAFVLAYVSRWPHVDRALWEAIIDLRWTVRAQNPATFDDVARAEALEDRPCVFVLTRRAKDGGKRNDDDAITFESSTTRREWMDEDSETLKVTPCDALTESFVSDLAKTLRERGEDIKTLEINFKGPFKMCKRTLDALIDAFGSKINLERVRLRECWLDVGCWRRFGRFLSALTTLRELEIMGEEIDGDVLNAIAGDETTWIKRLRRIKFSRCEKFDAVAASVLRSTWFPTVESSRNVEILDISHCDIADEGLKSLCAILVGMREIHLTHAGISALGVAELARTFCNHRELQELDLSGNDFGESGAAELGDYLSHLAPSLKVLDVRGCNIGDRGLAWLRLDALEVLETLRLGSNGVSDDAMSPLACILRDSNLANTLKSLDLAMNIITWRGAFDLTDAWTEPSTFATENPTASRFALNTLSVRGNHLGDDGVDAIIDAIHSLQALIELDLTDCAVSSAAVAALFAALVNRRRIAVRLRSNPRVDRSSLPPPPTPPNVGPIFLFD</sequence>
<evidence type="ECO:0000256" key="1">
    <source>
        <dbReference type="ARBA" id="ARBA00004430"/>
    </source>
</evidence>
<evidence type="ECO:0000313" key="7">
    <source>
        <dbReference type="Proteomes" id="UP000009170"/>
    </source>
</evidence>
<feature type="compositionally biased region" description="Pro residues" evidence="5">
    <location>
        <begin position="675"/>
        <end position="684"/>
    </location>
</feature>
<evidence type="ECO:0000256" key="4">
    <source>
        <dbReference type="ARBA" id="ARBA00022737"/>
    </source>
</evidence>
<dbReference type="InterPro" id="IPR027038">
    <property type="entry name" value="RanGap"/>
</dbReference>
<dbReference type="InterPro" id="IPR001611">
    <property type="entry name" value="Leu-rich_rpt"/>
</dbReference>
<dbReference type="SUPFAM" id="SSF52047">
    <property type="entry name" value="RNI-like"/>
    <property type="match status" value="1"/>
</dbReference>
<name>A0A090M3Y7_OSTTA</name>
<reference evidence="7" key="1">
    <citation type="journal article" date="2006" name="Proc. Natl. Acad. Sci. U.S.A.">
        <title>Genome analysis of the smallest free-living eukaryote Ostreococcus tauri unveils many unique features.</title>
        <authorList>
            <person name="Derelle E."/>
            <person name="Ferraz C."/>
            <person name="Rombauts S."/>
            <person name="Rouze P."/>
            <person name="Worden A.Z."/>
            <person name="Robbens S."/>
            <person name="Partensky F."/>
            <person name="Degroeve S."/>
            <person name="Echeynie S."/>
            <person name="Cooke R."/>
            <person name="Saeys Y."/>
            <person name="Wuyts J."/>
            <person name="Jabbari K."/>
            <person name="Bowler C."/>
            <person name="Panaud O."/>
            <person name="Piegu B."/>
            <person name="Ball S.G."/>
            <person name="Ral J.-P."/>
            <person name="Bouget F.-Y."/>
            <person name="Piganeau G."/>
            <person name="De Baets B."/>
            <person name="Picard A."/>
            <person name="Delseny M."/>
            <person name="Demaille J."/>
            <person name="Van de Peer Y."/>
            <person name="Moreau H."/>
        </authorList>
    </citation>
    <scope>NUCLEOTIDE SEQUENCE [LARGE SCALE GENOMIC DNA]</scope>
    <source>
        <strain evidence="7">OTTH 0595 / CCAP 157/2 / RCC745</strain>
    </source>
</reference>
<comment type="caution">
    <text evidence="6">The sequence shown here is derived from an EMBL/GenBank/DDBJ whole genome shotgun (WGS) entry which is preliminary data.</text>
</comment>
<dbReference type="GO" id="GO:0005829">
    <property type="term" value="C:cytosol"/>
    <property type="evidence" value="ECO:0007669"/>
    <property type="project" value="TreeGrafter"/>
</dbReference>
<dbReference type="KEGG" id="ota:OT_ostta09g00610"/>
<dbReference type="InterPro" id="IPR032675">
    <property type="entry name" value="LRR_dom_sf"/>
</dbReference>
<dbReference type="SMART" id="SM00368">
    <property type="entry name" value="LRR_RI"/>
    <property type="match status" value="6"/>
</dbReference>
<keyword evidence="4" id="KW-0677">Repeat</keyword>
<dbReference type="InParanoid" id="A0A090M3Y7"/>
<dbReference type="GO" id="GO:0031267">
    <property type="term" value="F:small GTPase binding"/>
    <property type="evidence" value="ECO:0007669"/>
    <property type="project" value="TreeGrafter"/>
</dbReference>
<evidence type="ECO:0000256" key="3">
    <source>
        <dbReference type="ARBA" id="ARBA00022614"/>
    </source>
</evidence>
<proteinExistence type="predicted"/>
<dbReference type="OrthoDB" id="413520at2759"/>
<reference evidence="6 7" key="2">
    <citation type="journal article" date="2014" name="BMC Genomics">
        <title>An improved genome of the model marine alga Ostreococcus tauri unfolds by assessing Illumina de novo assemblies.</title>
        <authorList>
            <person name="Blanc-Mathieu R."/>
            <person name="Verhelst B."/>
            <person name="Derelle E."/>
            <person name="Rombauts S."/>
            <person name="Bouget F.Y."/>
            <person name="Carre I."/>
            <person name="Chateau A."/>
            <person name="Eyre-Walker A."/>
            <person name="Grimsley N."/>
            <person name="Moreau H."/>
            <person name="Piegu B."/>
            <person name="Rivals E."/>
            <person name="Schackwitz W."/>
            <person name="Van de Peer Y."/>
            <person name="Piganeau G."/>
        </authorList>
    </citation>
    <scope>NUCLEOTIDE SEQUENCE [LARGE SCALE GENOMIC DNA]</scope>
    <source>
        <strain evidence="7">OTTH 0595 / CCAP 157/2 / RCC745</strain>
    </source>
</reference>
<dbReference type="Proteomes" id="UP000009170">
    <property type="component" value="Unassembled WGS sequence"/>
</dbReference>
<dbReference type="RefSeq" id="XP_003081050.2">
    <property type="nucleotide sequence ID" value="XM_003081002.2"/>
</dbReference>
<dbReference type="EMBL" id="CAID01000009">
    <property type="protein sequence ID" value="CEF98940.1"/>
    <property type="molecule type" value="Genomic_DNA"/>
</dbReference>
<dbReference type="GO" id="GO:0005096">
    <property type="term" value="F:GTPase activator activity"/>
    <property type="evidence" value="ECO:0007669"/>
    <property type="project" value="UniProtKB-KW"/>
</dbReference>
<dbReference type="PANTHER" id="PTHR24113">
    <property type="entry name" value="RAN GTPASE-ACTIVATING PROTEIN 1"/>
    <property type="match status" value="1"/>
</dbReference>
<dbReference type="Pfam" id="PF13516">
    <property type="entry name" value="LRR_6"/>
    <property type="match status" value="5"/>
</dbReference>
<dbReference type="STRING" id="70448.A0A090M3Y7"/>